<sequence length="272" mass="31320">MKIKQKILITTFAFVCATTPVFAQQAIYTVADGKLNASELTYDFYDDSLYCVNVKVGHVTDIILHQGENFIGAIGGDTARWLIDKARIGNVTHVYIKPLVSSARTDIIINTDKRSYHFLVTATDYYNPIVSFNFPEEVAAQKKAEIQKLNEPTKQEKEFMTIFTESKNGEVILKDMNYKYKVKANNKKLAEDICPKKVFDDGIRTYIEMPKNRYDLPVLYNVDVLDNEKLTLVNYRIKGKYYIADRVFNHARLQYTSKLYVDIYPAEEGDKK</sequence>
<proteinExistence type="inferred from homology"/>
<feature type="chain" id="PRO_5019037256" evidence="3">
    <location>
        <begin position="24"/>
        <end position="272"/>
    </location>
</feature>
<dbReference type="Proteomes" id="UP000284662">
    <property type="component" value="Unassembled WGS sequence"/>
</dbReference>
<dbReference type="EMBL" id="QRST01000022">
    <property type="protein sequence ID" value="RGQ03445.1"/>
    <property type="molecule type" value="Genomic_DNA"/>
</dbReference>
<accession>A0A411ZKW1</accession>
<reference evidence="4 5" key="1">
    <citation type="submission" date="2018-08" db="EMBL/GenBank/DDBJ databases">
        <title>A genome reference for cultivated species of the human gut microbiota.</title>
        <authorList>
            <person name="Zou Y."/>
            <person name="Xue W."/>
            <person name="Luo G."/>
        </authorList>
    </citation>
    <scope>NUCLEOTIDE SEQUENCE [LARGE SCALE GENOMIC DNA]</scope>
    <source>
        <strain evidence="4 5">AF29-2</strain>
    </source>
</reference>
<evidence type="ECO:0000313" key="4">
    <source>
        <dbReference type="EMBL" id="RGQ03445.1"/>
    </source>
</evidence>
<dbReference type="Gene3D" id="2.60.40.2500">
    <property type="match status" value="1"/>
</dbReference>
<dbReference type="Pfam" id="PF03524">
    <property type="entry name" value="CagX"/>
    <property type="match status" value="1"/>
</dbReference>
<dbReference type="CDD" id="cd06911">
    <property type="entry name" value="VirB9_CagX_TrbG"/>
    <property type="match status" value="1"/>
</dbReference>
<dbReference type="InterPro" id="IPR033645">
    <property type="entry name" value="VirB9/CagX/TrbG_C"/>
</dbReference>
<keyword evidence="2 3" id="KW-0732">Signal</keyword>
<name>A0A411ZKW1_9FIRM</name>
<evidence type="ECO:0000256" key="1">
    <source>
        <dbReference type="ARBA" id="ARBA00006135"/>
    </source>
</evidence>
<evidence type="ECO:0000313" key="5">
    <source>
        <dbReference type="Proteomes" id="UP000284662"/>
    </source>
</evidence>
<comment type="similarity">
    <text evidence="1">Belongs to the TrbG/VirB9 family.</text>
</comment>
<protein>
    <submittedName>
        <fullName evidence="4">Conjugal transfer protein TrbG</fullName>
    </submittedName>
</protein>
<evidence type="ECO:0000256" key="3">
    <source>
        <dbReference type="SAM" id="SignalP"/>
    </source>
</evidence>
<dbReference type="InterPro" id="IPR010258">
    <property type="entry name" value="Conjugal_tfr_TrbG/VirB9/CagX"/>
</dbReference>
<dbReference type="InterPro" id="IPR038161">
    <property type="entry name" value="VirB9/CagX/TrbG_C_sf"/>
</dbReference>
<dbReference type="AlphaFoldDB" id="A0A411ZKW1"/>
<evidence type="ECO:0000256" key="2">
    <source>
        <dbReference type="ARBA" id="ARBA00022729"/>
    </source>
</evidence>
<dbReference type="RefSeq" id="WP_117976974.1">
    <property type="nucleotide sequence ID" value="NZ_QRST01000022.1"/>
</dbReference>
<feature type="signal peptide" evidence="3">
    <location>
        <begin position="1"/>
        <end position="23"/>
    </location>
</feature>
<gene>
    <name evidence="4" type="ORF">DWZ11_09535</name>
</gene>
<organism evidence="4 5">
    <name type="scientific">Megamonas rupellensis</name>
    <dbReference type="NCBI Taxonomy" id="491921"/>
    <lineage>
        <taxon>Bacteria</taxon>
        <taxon>Bacillati</taxon>
        <taxon>Bacillota</taxon>
        <taxon>Negativicutes</taxon>
        <taxon>Selenomonadales</taxon>
        <taxon>Selenomonadaceae</taxon>
        <taxon>Megamonas</taxon>
    </lineage>
</organism>
<comment type="caution">
    <text evidence="4">The sequence shown here is derived from an EMBL/GenBank/DDBJ whole genome shotgun (WGS) entry which is preliminary data.</text>
</comment>